<dbReference type="PROSITE" id="PS50104">
    <property type="entry name" value="TIR"/>
    <property type="match status" value="1"/>
</dbReference>
<dbReference type="Gene3D" id="3.40.50.10140">
    <property type="entry name" value="Toll/interleukin-1 receptor homology (TIR) domain"/>
    <property type="match status" value="1"/>
</dbReference>
<protein>
    <recommendedName>
        <fullName evidence="2">TIR domain-containing protein</fullName>
    </recommendedName>
</protein>
<keyword evidence="4" id="KW-1185">Reference proteome</keyword>
<proteinExistence type="predicted"/>
<dbReference type="Proteomes" id="UP001396334">
    <property type="component" value="Unassembled WGS sequence"/>
</dbReference>
<dbReference type="PANTHER" id="PTHR31008">
    <property type="entry name" value="COP1-INTERACTING PROTEIN-RELATED"/>
    <property type="match status" value="1"/>
</dbReference>
<dbReference type="Pfam" id="PF13676">
    <property type="entry name" value="TIR_2"/>
    <property type="match status" value="1"/>
</dbReference>
<evidence type="ECO:0000256" key="1">
    <source>
        <dbReference type="SAM" id="MobiDB-lite"/>
    </source>
</evidence>
<gene>
    <name evidence="3" type="ORF">V6N11_005512</name>
</gene>
<dbReference type="SUPFAM" id="SSF52200">
    <property type="entry name" value="Toll/Interleukin receptor TIR domain"/>
    <property type="match status" value="1"/>
</dbReference>
<feature type="region of interest" description="Disordered" evidence="1">
    <location>
        <begin position="204"/>
        <end position="225"/>
    </location>
</feature>
<name>A0ABR2RN10_9ROSI</name>
<comment type="caution">
    <text evidence="3">The sequence shown here is derived from an EMBL/GenBank/DDBJ whole genome shotgun (WGS) entry which is preliminary data.</text>
</comment>
<evidence type="ECO:0000313" key="4">
    <source>
        <dbReference type="Proteomes" id="UP001396334"/>
    </source>
</evidence>
<evidence type="ECO:0000313" key="3">
    <source>
        <dbReference type="EMBL" id="KAK9014350.1"/>
    </source>
</evidence>
<organism evidence="3 4">
    <name type="scientific">Hibiscus sabdariffa</name>
    <name type="common">roselle</name>
    <dbReference type="NCBI Taxonomy" id="183260"/>
    <lineage>
        <taxon>Eukaryota</taxon>
        <taxon>Viridiplantae</taxon>
        <taxon>Streptophyta</taxon>
        <taxon>Embryophyta</taxon>
        <taxon>Tracheophyta</taxon>
        <taxon>Spermatophyta</taxon>
        <taxon>Magnoliopsida</taxon>
        <taxon>eudicotyledons</taxon>
        <taxon>Gunneridae</taxon>
        <taxon>Pentapetalae</taxon>
        <taxon>rosids</taxon>
        <taxon>malvids</taxon>
        <taxon>Malvales</taxon>
        <taxon>Malvaceae</taxon>
        <taxon>Malvoideae</taxon>
        <taxon>Hibiscus</taxon>
    </lineage>
</organism>
<dbReference type="InterPro" id="IPR035897">
    <property type="entry name" value="Toll_tir_struct_dom_sf"/>
</dbReference>
<dbReference type="SMART" id="SM00255">
    <property type="entry name" value="TIR"/>
    <property type="match status" value="1"/>
</dbReference>
<reference evidence="3 4" key="1">
    <citation type="journal article" date="2024" name="G3 (Bethesda)">
        <title>Genome assembly of Hibiscus sabdariffa L. provides insights into metabolisms of medicinal natural products.</title>
        <authorList>
            <person name="Kim T."/>
        </authorList>
    </citation>
    <scope>NUCLEOTIDE SEQUENCE [LARGE SCALE GENOMIC DNA]</scope>
    <source>
        <strain evidence="3">TK-2024</strain>
        <tissue evidence="3">Old leaves</tissue>
    </source>
</reference>
<dbReference type="PANTHER" id="PTHR31008:SF42">
    <property type="entry name" value="TMV RESISTANCE PROTEIN N-LIKE"/>
    <property type="match status" value="1"/>
</dbReference>
<dbReference type="EMBL" id="JBBPBN010000021">
    <property type="protein sequence ID" value="KAK9014350.1"/>
    <property type="molecule type" value="Genomic_DNA"/>
</dbReference>
<accession>A0ABR2RN10</accession>
<evidence type="ECO:0000259" key="2">
    <source>
        <dbReference type="PROSITE" id="PS50104"/>
    </source>
</evidence>
<feature type="domain" description="TIR" evidence="2">
    <location>
        <begin position="35"/>
        <end position="161"/>
    </location>
</feature>
<sequence>MQRSCSSSALNLCRKLVQVPPRTPSKATASAMTRPVCDIFINHRGTDTKRTIAGLLHDHLFRLGLRPFLDSRSMKPGDRLFGKINPAIRECKLGVAIFSPNYCDSYFCMQELALLMENKKRVIPIFCDVKPSQLQVMDYGIRSAKQLQRLNWALEEAKFTVGLTFDTLKGDWSEFLNSATEAVVKNLVELEAQDSSKKSTYILHGRGKTSLSGSRKRREGSEQDNSPAIQCNFILMMELRKKITTFRDIIDLPPCSTTLSTDQMILGTMQDLHKYYPGSIPRFRRSRLKRLPLDKILIHFCKALQDLADVSNMTGEGEDKCKLDINDNQEPKTVEKIVEITVATLNGLIKIAREKSDMIDEDEDEENDKGLCQKVEPCKENGYCCPSPTSVLPDGKTEPHRCEAIEITYAS</sequence>
<dbReference type="InterPro" id="IPR000157">
    <property type="entry name" value="TIR_dom"/>
</dbReference>